<evidence type="ECO:0008006" key="4">
    <source>
        <dbReference type="Google" id="ProtNLM"/>
    </source>
</evidence>
<accession>A0A8H7VN68</accession>
<keyword evidence="1" id="KW-0472">Membrane</keyword>
<dbReference type="AlphaFoldDB" id="A0A8H7VN68"/>
<evidence type="ECO:0000256" key="1">
    <source>
        <dbReference type="SAM" id="Phobius"/>
    </source>
</evidence>
<dbReference type="GO" id="GO:0016491">
    <property type="term" value="F:oxidoreductase activity"/>
    <property type="evidence" value="ECO:0007669"/>
    <property type="project" value="InterPro"/>
</dbReference>
<keyword evidence="3" id="KW-1185">Reference proteome</keyword>
<dbReference type="EMBL" id="JAEPRB010000078">
    <property type="protein sequence ID" value="KAG2222623.1"/>
    <property type="molecule type" value="Genomic_DNA"/>
</dbReference>
<name>A0A8H7VN68_9FUNG</name>
<dbReference type="OrthoDB" id="545169at2759"/>
<dbReference type="PANTHER" id="PTHR36124">
    <property type="match status" value="1"/>
</dbReference>
<protein>
    <recommendedName>
        <fullName evidence="4">ER-bound oxygenase mpaB/mpaB'/Rubber oxygenase catalytic domain-containing protein</fullName>
    </recommendedName>
</protein>
<gene>
    <name evidence="2" type="ORF">INT45_008287</name>
</gene>
<sequence>MMDFINLLLHQSKQYRYKLGISAAVIYVALVRYFRYRQINKLKRKYPDPTIALYDRAVAEEVFNNTNGKEFPFLARTSLELALFKTYAVPSISKILHATGAFSKQTLKRAEDTGLILAEALDSYEHVQRLKKQNPNVSQEEINEQLERPNIALTRLNEIHGKYPISNGDFLYTLSLFICEPIKWINRYGWRKLEPIESNAIFRVWYDIGVKMNIQDIPKTLEDMFAFNETYARENVRYAPSNWKVGKPTVDLLLQRFPKFIESIAYTVIPAALEPMDIKGFGLDMPKPWVLRMVHFSFSLHRQFVYYFMLPRMTALIRTPIKPDPKTKRYKPLYDLYGEPAYPNGYCIYELGPDKFKPLKCPVPH</sequence>
<reference evidence="2 3" key="1">
    <citation type="submission" date="2020-12" db="EMBL/GenBank/DDBJ databases">
        <title>Metabolic potential, ecology and presence of endohyphal bacteria is reflected in genomic diversity of Mucoromycotina.</title>
        <authorList>
            <person name="Muszewska A."/>
            <person name="Okrasinska A."/>
            <person name="Steczkiewicz K."/>
            <person name="Drgas O."/>
            <person name="Orlowska M."/>
            <person name="Perlinska-Lenart U."/>
            <person name="Aleksandrzak-Piekarczyk T."/>
            <person name="Szatraj K."/>
            <person name="Zielenkiewicz U."/>
            <person name="Pilsyk S."/>
            <person name="Malc E."/>
            <person name="Mieczkowski P."/>
            <person name="Kruszewska J.S."/>
            <person name="Biernat P."/>
            <person name="Pawlowska J."/>
        </authorList>
    </citation>
    <scope>NUCLEOTIDE SEQUENCE [LARGE SCALE GENOMIC DNA]</scope>
    <source>
        <strain evidence="2 3">CBS 142.35</strain>
    </source>
</reference>
<keyword evidence="1" id="KW-1133">Transmembrane helix</keyword>
<proteinExistence type="predicted"/>
<comment type="caution">
    <text evidence="2">The sequence shown here is derived from an EMBL/GenBank/DDBJ whole genome shotgun (WGS) entry which is preliminary data.</text>
</comment>
<dbReference type="InterPro" id="IPR046366">
    <property type="entry name" value="MPAB"/>
</dbReference>
<dbReference type="PANTHER" id="PTHR36124:SF1">
    <property type="entry name" value="ER-BOUND OXYGENASE MPAB_MPAB'_RUBBER OXYGENASE CATALYTIC DOMAIN-CONTAINING PROTEIN"/>
    <property type="match status" value="1"/>
</dbReference>
<keyword evidence="1" id="KW-0812">Transmembrane</keyword>
<organism evidence="2 3">
    <name type="scientific">Circinella minor</name>
    <dbReference type="NCBI Taxonomy" id="1195481"/>
    <lineage>
        <taxon>Eukaryota</taxon>
        <taxon>Fungi</taxon>
        <taxon>Fungi incertae sedis</taxon>
        <taxon>Mucoromycota</taxon>
        <taxon>Mucoromycotina</taxon>
        <taxon>Mucoromycetes</taxon>
        <taxon>Mucorales</taxon>
        <taxon>Lichtheimiaceae</taxon>
        <taxon>Circinella</taxon>
    </lineage>
</organism>
<feature type="transmembrane region" description="Helical" evidence="1">
    <location>
        <begin position="15"/>
        <end position="34"/>
    </location>
</feature>
<dbReference type="Proteomes" id="UP000646827">
    <property type="component" value="Unassembled WGS sequence"/>
</dbReference>
<evidence type="ECO:0000313" key="2">
    <source>
        <dbReference type="EMBL" id="KAG2222623.1"/>
    </source>
</evidence>
<evidence type="ECO:0000313" key="3">
    <source>
        <dbReference type="Proteomes" id="UP000646827"/>
    </source>
</evidence>